<dbReference type="Gene3D" id="3.30.930.10">
    <property type="entry name" value="Bira Bifunctional Protein, Domain 2"/>
    <property type="match status" value="1"/>
</dbReference>
<evidence type="ECO:0000256" key="3">
    <source>
        <dbReference type="ARBA" id="ARBA00022840"/>
    </source>
</evidence>
<protein>
    <recommendedName>
        <fullName evidence="5">biotin--[biotin carboxyl-carrier protein] ligase</fullName>
        <ecNumber evidence="5">6.3.4.15</ecNumber>
    </recommendedName>
</protein>
<keyword evidence="1 8" id="KW-0436">Ligase</keyword>
<evidence type="ECO:0000256" key="2">
    <source>
        <dbReference type="ARBA" id="ARBA00022741"/>
    </source>
</evidence>
<dbReference type="InterPro" id="IPR004143">
    <property type="entry name" value="BPL_LPL_catalytic"/>
</dbReference>
<organism evidence="8 9">
    <name type="scientific">Roseateles albus</name>
    <dbReference type="NCBI Taxonomy" id="2987525"/>
    <lineage>
        <taxon>Bacteria</taxon>
        <taxon>Pseudomonadati</taxon>
        <taxon>Pseudomonadota</taxon>
        <taxon>Betaproteobacteria</taxon>
        <taxon>Burkholderiales</taxon>
        <taxon>Sphaerotilaceae</taxon>
        <taxon>Roseateles</taxon>
    </lineage>
</organism>
<evidence type="ECO:0000313" key="8">
    <source>
        <dbReference type="EMBL" id="MDC8770372.1"/>
    </source>
</evidence>
<dbReference type="InterPro" id="IPR003142">
    <property type="entry name" value="BPL_C"/>
</dbReference>
<evidence type="ECO:0000256" key="1">
    <source>
        <dbReference type="ARBA" id="ARBA00022598"/>
    </source>
</evidence>
<dbReference type="EMBL" id="JAQQXT010000001">
    <property type="protein sequence ID" value="MDC8770372.1"/>
    <property type="molecule type" value="Genomic_DNA"/>
</dbReference>
<evidence type="ECO:0000256" key="4">
    <source>
        <dbReference type="ARBA" id="ARBA00023267"/>
    </source>
</evidence>
<keyword evidence="2" id="KW-0547">Nucleotide-binding</keyword>
<dbReference type="Proteomes" id="UP001221189">
    <property type="component" value="Unassembled WGS sequence"/>
</dbReference>
<reference evidence="8 9" key="1">
    <citation type="submission" date="2022-10" db="EMBL/GenBank/DDBJ databases">
        <title>Paucibacter sp. hw1 Genome sequencing.</title>
        <authorList>
            <person name="Park S."/>
        </authorList>
    </citation>
    <scope>NUCLEOTIDE SEQUENCE [LARGE SCALE GENOMIC DNA]</scope>
    <source>
        <strain evidence="9">hw1</strain>
    </source>
</reference>
<dbReference type="InterPro" id="IPR004408">
    <property type="entry name" value="Biotin_CoA_COase_ligase"/>
</dbReference>
<dbReference type="InterPro" id="IPR008988">
    <property type="entry name" value="Transcriptional_repressor_C"/>
</dbReference>
<gene>
    <name evidence="8" type="ORF">PRZ03_02225</name>
</gene>
<accession>A0ABT5KAG8</accession>
<dbReference type="PROSITE" id="PS51733">
    <property type="entry name" value="BPL_LPL_CATALYTIC"/>
    <property type="match status" value="1"/>
</dbReference>
<feature type="domain" description="BPL/LPL catalytic" evidence="7">
    <location>
        <begin position="26"/>
        <end position="237"/>
    </location>
</feature>
<dbReference type="NCBIfam" id="TIGR00121">
    <property type="entry name" value="birA_ligase"/>
    <property type="match status" value="1"/>
</dbReference>
<keyword evidence="9" id="KW-1185">Reference proteome</keyword>
<dbReference type="GO" id="GO:0004077">
    <property type="term" value="F:biotin--[biotin carboxyl-carrier protein] ligase activity"/>
    <property type="evidence" value="ECO:0007669"/>
    <property type="project" value="UniProtKB-EC"/>
</dbReference>
<evidence type="ECO:0000256" key="6">
    <source>
        <dbReference type="ARBA" id="ARBA00047846"/>
    </source>
</evidence>
<dbReference type="Pfam" id="PF02237">
    <property type="entry name" value="BPL_C"/>
    <property type="match status" value="1"/>
</dbReference>
<dbReference type="EC" id="6.3.4.15" evidence="5"/>
<dbReference type="CDD" id="cd16442">
    <property type="entry name" value="BPL"/>
    <property type="match status" value="1"/>
</dbReference>
<name>A0ABT5KAG8_9BURK</name>
<keyword evidence="4" id="KW-0092">Biotin</keyword>
<dbReference type="SUPFAM" id="SSF55681">
    <property type="entry name" value="Class II aaRS and biotin synthetases"/>
    <property type="match status" value="1"/>
</dbReference>
<dbReference type="Pfam" id="PF03099">
    <property type="entry name" value="BPL_LplA_LipB"/>
    <property type="match status" value="1"/>
</dbReference>
<dbReference type="PANTHER" id="PTHR12835:SF5">
    <property type="entry name" value="BIOTIN--PROTEIN LIGASE"/>
    <property type="match status" value="1"/>
</dbReference>
<comment type="catalytic activity">
    <reaction evidence="6">
        <text>biotin + L-lysyl-[protein] + ATP = N(6)-biotinyl-L-lysyl-[protein] + AMP + diphosphate + H(+)</text>
        <dbReference type="Rhea" id="RHEA:11756"/>
        <dbReference type="Rhea" id="RHEA-COMP:9752"/>
        <dbReference type="Rhea" id="RHEA-COMP:10505"/>
        <dbReference type="ChEBI" id="CHEBI:15378"/>
        <dbReference type="ChEBI" id="CHEBI:29969"/>
        <dbReference type="ChEBI" id="CHEBI:30616"/>
        <dbReference type="ChEBI" id="CHEBI:33019"/>
        <dbReference type="ChEBI" id="CHEBI:57586"/>
        <dbReference type="ChEBI" id="CHEBI:83144"/>
        <dbReference type="ChEBI" id="CHEBI:456215"/>
        <dbReference type="EC" id="6.3.4.15"/>
    </reaction>
</comment>
<dbReference type="Gene3D" id="2.30.30.100">
    <property type="match status" value="1"/>
</dbReference>
<sequence length="311" mass="32752">MPWHHAGAETLSYAAVTPAYQNWNAESLYEALLPLLPGISIEVLARAESTNSALLDRIKSEARSGEPQPYGRRAHDMQPCLLVAEHQTHGRGRLGRAWLSAPGSSLTFSLALNLAPADWSGLSLAVGCAIAEALEPSQSANHAPRLTLKWPNDIWLDGRKLGGILIETVTAGEGRMAVIGVGLNIKELNAGKDSEDSPSLQFNTGFAALDELQPGCTAPAALALIAPALVQCLQDFEQNGFAGWAERYARRDLTLGQCVTAGAVEGVSRGVGAQGELLLQTHQGIVAINGGEVSVRLSAGTHDCAAPQQQG</sequence>
<evidence type="ECO:0000313" key="9">
    <source>
        <dbReference type="Proteomes" id="UP001221189"/>
    </source>
</evidence>
<keyword evidence="3" id="KW-0067">ATP-binding</keyword>
<comment type="caution">
    <text evidence="8">The sequence shown here is derived from an EMBL/GenBank/DDBJ whole genome shotgun (WGS) entry which is preliminary data.</text>
</comment>
<proteinExistence type="predicted"/>
<evidence type="ECO:0000256" key="5">
    <source>
        <dbReference type="ARBA" id="ARBA00024227"/>
    </source>
</evidence>
<dbReference type="SUPFAM" id="SSF50037">
    <property type="entry name" value="C-terminal domain of transcriptional repressors"/>
    <property type="match status" value="1"/>
</dbReference>
<dbReference type="InterPro" id="IPR045864">
    <property type="entry name" value="aa-tRNA-synth_II/BPL/LPL"/>
</dbReference>
<dbReference type="PANTHER" id="PTHR12835">
    <property type="entry name" value="BIOTIN PROTEIN LIGASE"/>
    <property type="match status" value="1"/>
</dbReference>
<evidence type="ECO:0000259" key="7">
    <source>
        <dbReference type="PROSITE" id="PS51733"/>
    </source>
</evidence>